<organism evidence="3 4">
    <name type="scientific">Desulfoplanes formicivorans</name>
    <dbReference type="NCBI Taxonomy" id="1592317"/>
    <lineage>
        <taxon>Bacteria</taxon>
        <taxon>Pseudomonadati</taxon>
        <taxon>Thermodesulfobacteriota</taxon>
        <taxon>Desulfovibrionia</taxon>
        <taxon>Desulfovibrionales</taxon>
        <taxon>Desulfoplanaceae</taxon>
        <taxon>Desulfoplanes</taxon>
    </lineage>
</organism>
<protein>
    <recommendedName>
        <fullName evidence="2">Cysteine-rich small domain-containing protein</fullName>
    </recommendedName>
</protein>
<dbReference type="EMBL" id="BDFE01000017">
    <property type="protein sequence ID" value="GAU09551.1"/>
    <property type="molecule type" value="Genomic_DNA"/>
</dbReference>
<evidence type="ECO:0000313" key="3">
    <source>
        <dbReference type="EMBL" id="GAU09551.1"/>
    </source>
</evidence>
<accession>A0A194AKG9</accession>
<dbReference type="STRING" id="1592317.DPF_2279"/>
<name>A0A194AKG9_9BACT</name>
<feature type="region of interest" description="Disordered" evidence="1">
    <location>
        <begin position="93"/>
        <end position="112"/>
    </location>
</feature>
<dbReference type="Proteomes" id="UP000095200">
    <property type="component" value="Unassembled WGS sequence"/>
</dbReference>
<gene>
    <name evidence="3" type="ORF">DPF_2279</name>
</gene>
<evidence type="ECO:0000313" key="4">
    <source>
        <dbReference type="Proteomes" id="UP000095200"/>
    </source>
</evidence>
<dbReference type="InterPro" id="IPR007212">
    <property type="entry name" value="Zf-like"/>
</dbReference>
<evidence type="ECO:0000259" key="2">
    <source>
        <dbReference type="Pfam" id="PF04071"/>
    </source>
</evidence>
<comment type="caution">
    <text evidence="3">The sequence shown here is derived from an EMBL/GenBank/DDBJ whole genome shotgun (WGS) entry which is preliminary data.</text>
</comment>
<sequence length="112" mass="12520">MNKSDHHAVGDDRFCQNLNCPFFPCHQGADPQTFNCKHCYCPLYFIYWDNCGGNFTMLENGIKDCSGCLVPHACGGHEYVVGKLMEYFEQVRGQKGTRQTGEKETVSGDGQG</sequence>
<reference evidence="4" key="1">
    <citation type="submission" date="2016-06" db="EMBL/GenBank/DDBJ databases">
        <title>Draft genome sequence of Desulfoplanes formicivorans strain Pf12B.</title>
        <authorList>
            <person name="Watanabe M."/>
            <person name="Kojima H."/>
            <person name="Fukui M."/>
        </authorList>
    </citation>
    <scope>NUCLEOTIDE SEQUENCE [LARGE SCALE GENOMIC DNA]</scope>
    <source>
        <strain evidence="4">Pf12B</strain>
    </source>
</reference>
<evidence type="ECO:0000256" key="1">
    <source>
        <dbReference type="SAM" id="MobiDB-lite"/>
    </source>
</evidence>
<dbReference type="OrthoDB" id="9799337at2"/>
<dbReference type="RefSeq" id="WP_069859830.1">
    <property type="nucleotide sequence ID" value="NZ_BDFE01000017.1"/>
</dbReference>
<proteinExistence type="predicted"/>
<feature type="domain" description="Cysteine-rich small" evidence="2">
    <location>
        <begin position="14"/>
        <end position="92"/>
    </location>
</feature>
<keyword evidence="4" id="KW-1185">Reference proteome</keyword>
<dbReference type="AlphaFoldDB" id="A0A194AKG9"/>
<dbReference type="Pfam" id="PF04071">
    <property type="entry name" value="zf-like"/>
    <property type="match status" value="1"/>
</dbReference>